<gene>
    <name evidence="1" type="ordered locus">Dalk_2532</name>
</gene>
<proteinExistence type="predicted"/>
<dbReference type="RefSeq" id="WP_015947298.1">
    <property type="nucleotide sequence ID" value="NC_011768.1"/>
</dbReference>
<reference evidence="1 2" key="1">
    <citation type="journal article" date="2012" name="Environ. Microbiol.">
        <title>The genome sequence of Desulfatibacillum alkenivorans AK-01: a blueprint for anaerobic alkane oxidation.</title>
        <authorList>
            <person name="Callaghan A.V."/>
            <person name="Morris B.E."/>
            <person name="Pereira I.A."/>
            <person name="McInerney M.J."/>
            <person name="Austin R.N."/>
            <person name="Groves J.T."/>
            <person name="Kukor J.J."/>
            <person name="Suflita J.M."/>
            <person name="Young L.Y."/>
            <person name="Zylstra G.J."/>
            <person name="Wawrik B."/>
        </authorList>
    </citation>
    <scope>NUCLEOTIDE SEQUENCE [LARGE SCALE GENOMIC DNA]</scope>
    <source>
        <strain evidence="1 2">AK-01</strain>
    </source>
</reference>
<accession>B8FFG5</accession>
<dbReference type="EMBL" id="CP001322">
    <property type="protein sequence ID" value="ACL04225.1"/>
    <property type="molecule type" value="Genomic_DNA"/>
</dbReference>
<sequence>MSVKEFPCTSCGAKLEYVSGQELICPYCGAKNVFEQVEEDIKELDFHDFLRKSAEHEESIEVTTVKCQACGAESTPEENVSISQCSFCGSQLMAQASVSKAIKPKSMLPFEIQREQARENFRKWLKGLWFAPNQVKKYARSLNQIKGMYIPFWTYDADTYTNYRGQRGTDYTEHYTDSDGKRQSRTETRWSYVSGRVRKLFDDVLILASRSLPKKQTDKLEPWDLNNLVPYQEQYLAGFQVETYQIDLEGGFDEARDVMAEGIKREIRRDIGGDHQRIDSMDTSYADITFKHILLPVWISAYKFKDKTYRFVVNARTGEVQGERPWSAWKISAAVTAAAVVIGGAYWYFKVYGG</sequence>
<dbReference type="Proteomes" id="UP000000739">
    <property type="component" value="Chromosome"/>
</dbReference>
<evidence type="ECO:0008006" key="3">
    <source>
        <dbReference type="Google" id="ProtNLM"/>
    </source>
</evidence>
<dbReference type="HOGENOM" id="CLU_039030_1_0_7"/>
<keyword evidence="2" id="KW-1185">Reference proteome</keyword>
<dbReference type="KEGG" id="dal:Dalk_2532"/>
<name>B8FFG5_DESAL</name>
<organism evidence="1 2">
    <name type="scientific">Desulfatibacillum aliphaticivorans</name>
    <dbReference type="NCBI Taxonomy" id="218208"/>
    <lineage>
        <taxon>Bacteria</taxon>
        <taxon>Pseudomonadati</taxon>
        <taxon>Thermodesulfobacteriota</taxon>
        <taxon>Desulfobacteria</taxon>
        <taxon>Desulfobacterales</taxon>
        <taxon>Desulfatibacillaceae</taxon>
        <taxon>Desulfatibacillum</taxon>
    </lineage>
</organism>
<dbReference type="AlphaFoldDB" id="B8FFG5"/>
<dbReference type="Gene3D" id="2.20.28.30">
    <property type="entry name" value="RNA polymerase ii, chain L"/>
    <property type="match status" value="1"/>
</dbReference>
<evidence type="ECO:0000313" key="2">
    <source>
        <dbReference type="Proteomes" id="UP000000739"/>
    </source>
</evidence>
<protein>
    <recommendedName>
        <fullName evidence="3">Primosomal protein N' (Replication factor Y)-superfamily II helicase</fullName>
    </recommendedName>
</protein>
<dbReference type="PANTHER" id="PTHR37826">
    <property type="entry name" value="FLOTILLIN BAND_7_5 DOMAIN PROTEIN"/>
    <property type="match status" value="1"/>
</dbReference>
<dbReference type="PANTHER" id="PTHR37826:SF3">
    <property type="entry name" value="J DOMAIN-CONTAINING PROTEIN"/>
    <property type="match status" value="1"/>
</dbReference>
<dbReference type="eggNOG" id="COG1996">
    <property type="taxonomic scope" value="Bacteria"/>
</dbReference>
<evidence type="ECO:0000313" key="1">
    <source>
        <dbReference type="EMBL" id="ACL04225.1"/>
    </source>
</evidence>